<accession>X1MRZ4</accession>
<sequence>MFLANLNFILGVYNQTGDWAPGRGAHAHSFDECLLFFGYDDDDLSYLGSDMEISLGKELEKHNFSVPTVVVAPEGVPHCPLITMKVHKPFGHFHLALSPNYTAVPVKPEGKTDGEKYRHLVKKMLVKEGPGGANAKQLISLSADELEGLNLNFTMGLYQE</sequence>
<protein>
    <submittedName>
        <fullName evidence="1">Uncharacterized protein</fullName>
    </submittedName>
</protein>
<dbReference type="EMBL" id="BARV01027133">
    <property type="protein sequence ID" value="GAI34068.1"/>
    <property type="molecule type" value="Genomic_DNA"/>
</dbReference>
<feature type="non-terminal residue" evidence="1">
    <location>
        <position position="160"/>
    </location>
</feature>
<gene>
    <name evidence="1" type="ORF">S06H3_43715</name>
</gene>
<evidence type="ECO:0000313" key="1">
    <source>
        <dbReference type="EMBL" id="GAI34068.1"/>
    </source>
</evidence>
<comment type="caution">
    <text evidence="1">The sequence shown here is derived from an EMBL/GenBank/DDBJ whole genome shotgun (WGS) entry which is preliminary data.</text>
</comment>
<dbReference type="AlphaFoldDB" id="X1MRZ4"/>
<organism evidence="1">
    <name type="scientific">marine sediment metagenome</name>
    <dbReference type="NCBI Taxonomy" id="412755"/>
    <lineage>
        <taxon>unclassified sequences</taxon>
        <taxon>metagenomes</taxon>
        <taxon>ecological metagenomes</taxon>
    </lineage>
</organism>
<name>X1MRZ4_9ZZZZ</name>
<proteinExistence type="predicted"/>
<reference evidence="1" key="1">
    <citation type="journal article" date="2014" name="Front. Microbiol.">
        <title>High frequency of phylogenetically diverse reductive dehalogenase-homologous genes in deep subseafloor sedimentary metagenomes.</title>
        <authorList>
            <person name="Kawai M."/>
            <person name="Futagami T."/>
            <person name="Toyoda A."/>
            <person name="Takaki Y."/>
            <person name="Nishi S."/>
            <person name="Hori S."/>
            <person name="Arai W."/>
            <person name="Tsubouchi T."/>
            <person name="Morono Y."/>
            <person name="Uchiyama I."/>
            <person name="Ito T."/>
            <person name="Fujiyama A."/>
            <person name="Inagaki F."/>
            <person name="Takami H."/>
        </authorList>
    </citation>
    <scope>NUCLEOTIDE SEQUENCE</scope>
    <source>
        <strain evidence="1">Expedition CK06-06</strain>
    </source>
</reference>